<proteinExistence type="predicted"/>
<evidence type="ECO:0000313" key="2">
    <source>
        <dbReference type="Proteomes" id="UP000501891"/>
    </source>
</evidence>
<dbReference type="PANTHER" id="PTHR17985:SF8">
    <property type="entry name" value="TRANSPORT AND GOLGI ORGANIZATION PROTEIN 2 HOMOLOG"/>
    <property type="match status" value="1"/>
</dbReference>
<dbReference type="Pfam" id="PF05742">
    <property type="entry name" value="TANGO2"/>
    <property type="match status" value="1"/>
</dbReference>
<dbReference type="EMBL" id="CP051775">
    <property type="protein sequence ID" value="QJE71792.1"/>
    <property type="molecule type" value="Genomic_DNA"/>
</dbReference>
<dbReference type="AlphaFoldDB" id="A0A858R334"/>
<protein>
    <submittedName>
        <fullName evidence="1">NRDE family protein</fullName>
    </submittedName>
</protein>
<reference evidence="1" key="1">
    <citation type="submission" date="2020-04" db="EMBL/GenBank/DDBJ databases">
        <title>A desert anoxygenic phototrophic bacterium fixes CO2 using RubisCO under aerobic conditions.</title>
        <authorList>
            <person name="Tang K."/>
        </authorList>
    </citation>
    <scope>NUCLEOTIDE SEQUENCE [LARGE SCALE GENOMIC DNA]</scope>
    <source>
        <strain evidence="1">MIMtkB3</strain>
    </source>
</reference>
<organism evidence="1 2">
    <name type="scientific">Aerophototrophica crusticola</name>
    <dbReference type="NCBI Taxonomy" id="1709002"/>
    <lineage>
        <taxon>Bacteria</taxon>
        <taxon>Pseudomonadati</taxon>
        <taxon>Pseudomonadota</taxon>
        <taxon>Alphaproteobacteria</taxon>
        <taxon>Rhodospirillales</taxon>
        <taxon>Rhodospirillaceae</taxon>
        <taxon>Aerophototrophica</taxon>
    </lineage>
</organism>
<gene>
    <name evidence="1" type="ORF">HHL28_00490</name>
</gene>
<keyword evidence="2" id="KW-1185">Reference proteome</keyword>
<name>A0A858R334_9PROT</name>
<accession>A0A858R334</accession>
<sequence length="261" mass="28468">MCSVVILRRPGHPWPLVLAGNRDEMVGRPWKPPARHWPERPEVLGGLDVLAGGTWLGLNDTGVVAVVLNRENTLGPQAGKRSRGELVLEALDHADAADAAQALAHLNPDAYRPFNLVVADNRDAFFITHRGESPRGRIRVEPIPVGLSMVTAHDLNDEAGSPRQRFYRPLFANAAAPDPDKGDWKAWEELLASRIWTPAEVGPRGAMCVVTDIGFETSSSTLVALPAMDRPEVPPVFRFAAGRPDKVAYRDVDLDAGMQEA</sequence>
<dbReference type="PANTHER" id="PTHR17985">
    <property type="entry name" value="SER/THR-RICH PROTEIN T10 IN DGCR REGION"/>
    <property type="match status" value="1"/>
</dbReference>
<dbReference type="Proteomes" id="UP000501891">
    <property type="component" value="Chromosome"/>
</dbReference>
<dbReference type="Gene3D" id="3.60.60.10">
    <property type="entry name" value="Penicillin V Acylase, Chain A"/>
    <property type="match status" value="1"/>
</dbReference>
<dbReference type="KEGG" id="acru:HHL28_00490"/>
<dbReference type="InterPro" id="IPR008551">
    <property type="entry name" value="TANGO2"/>
</dbReference>
<evidence type="ECO:0000313" key="1">
    <source>
        <dbReference type="EMBL" id="QJE71792.1"/>
    </source>
</evidence>